<organism evidence="2">
    <name type="scientific">Trepomonas sp. PC1</name>
    <dbReference type="NCBI Taxonomy" id="1076344"/>
    <lineage>
        <taxon>Eukaryota</taxon>
        <taxon>Metamonada</taxon>
        <taxon>Diplomonadida</taxon>
        <taxon>Hexamitidae</taxon>
        <taxon>Hexamitinae</taxon>
        <taxon>Trepomonas</taxon>
    </lineage>
</organism>
<gene>
    <name evidence="2" type="ORF">TPC1_12037</name>
</gene>
<dbReference type="EMBL" id="GDID01001525">
    <property type="protein sequence ID" value="JAP95081.1"/>
    <property type="molecule type" value="Transcribed_RNA"/>
</dbReference>
<feature type="region of interest" description="Disordered" evidence="1">
    <location>
        <begin position="1"/>
        <end position="45"/>
    </location>
</feature>
<protein>
    <submittedName>
        <fullName evidence="2">RNA polymerase III RPC4 family protein</fullName>
    </submittedName>
</protein>
<reference evidence="2" key="1">
    <citation type="submission" date="2015-07" db="EMBL/GenBank/DDBJ databases">
        <title>Adaptation to a free-living lifestyle via gene acquisitions in the diplomonad Trepomonas sp. PC1.</title>
        <authorList>
            <person name="Xu F."/>
            <person name="Jerlstrom-Hultqvist J."/>
            <person name="Kolisko M."/>
            <person name="Simpson A.G.B."/>
            <person name="Roger A.J."/>
            <person name="Svard S.G."/>
            <person name="Andersson J.O."/>
        </authorList>
    </citation>
    <scope>NUCLEOTIDE SEQUENCE</scope>
    <source>
        <strain evidence="2">PC1</strain>
    </source>
</reference>
<dbReference type="AlphaFoldDB" id="A0A146KI64"/>
<accession>A0A146KI64</accession>
<feature type="non-terminal residue" evidence="2">
    <location>
        <position position="202"/>
    </location>
</feature>
<sequence length="202" mass="23073">MFAPKAVERRQSAVNQNPQQDQNSEKQKQVQQQSTQPRPIQKLKKKTQFEVATNNLTYNQMQEQAFDLFEKQASLQNHFPINLPFQQHSNQLEIQPAEMVEQPTEFKLQSFSLLQLPMPLPSKALFQKNGNLTNMPNSLFGTVVEYKSGRKVLKTESGIIYELMPGQPVKNFQQVVVVDCEAKLIQNVGKIESKVVAAIEME</sequence>
<evidence type="ECO:0000256" key="1">
    <source>
        <dbReference type="SAM" id="MobiDB-lite"/>
    </source>
</evidence>
<name>A0A146KI64_9EUKA</name>
<evidence type="ECO:0000313" key="2">
    <source>
        <dbReference type="EMBL" id="JAP95081.1"/>
    </source>
</evidence>
<feature type="compositionally biased region" description="Low complexity" evidence="1">
    <location>
        <begin position="29"/>
        <end position="40"/>
    </location>
</feature>
<feature type="compositionally biased region" description="Basic and acidic residues" evidence="1">
    <location>
        <begin position="1"/>
        <end position="11"/>
    </location>
</feature>
<proteinExistence type="predicted"/>